<feature type="compositionally biased region" description="Polar residues" evidence="1">
    <location>
        <begin position="105"/>
        <end position="116"/>
    </location>
</feature>
<name>A0A4U5PGI1_STECR</name>
<evidence type="ECO:0000256" key="1">
    <source>
        <dbReference type="SAM" id="MobiDB-lite"/>
    </source>
</evidence>
<keyword evidence="3" id="KW-1185">Reference proteome</keyword>
<feature type="compositionally biased region" description="Polar residues" evidence="1">
    <location>
        <begin position="41"/>
        <end position="57"/>
    </location>
</feature>
<evidence type="ECO:0000313" key="3">
    <source>
        <dbReference type="Proteomes" id="UP000298663"/>
    </source>
</evidence>
<proteinExistence type="predicted"/>
<feature type="compositionally biased region" description="Polar residues" evidence="1">
    <location>
        <begin position="1"/>
        <end position="30"/>
    </location>
</feature>
<dbReference type="AlphaFoldDB" id="A0A4U5PGI1"/>
<evidence type="ECO:0000313" key="2">
    <source>
        <dbReference type="EMBL" id="TKR95580.1"/>
    </source>
</evidence>
<feature type="compositionally biased region" description="Polar residues" evidence="1">
    <location>
        <begin position="142"/>
        <end position="156"/>
    </location>
</feature>
<reference evidence="2 3" key="2">
    <citation type="journal article" date="2019" name="G3 (Bethesda)">
        <title>Hybrid Assembly of the Genome of the Entomopathogenic Nematode Steinernema carpocapsae Identifies the X-Chromosome.</title>
        <authorList>
            <person name="Serra L."/>
            <person name="Macchietto M."/>
            <person name="Macias-Munoz A."/>
            <person name="McGill C.J."/>
            <person name="Rodriguez I.M."/>
            <person name="Rodriguez B."/>
            <person name="Murad R."/>
            <person name="Mortazavi A."/>
        </authorList>
    </citation>
    <scope>NUCLEOTIDE SEQUENCE [LARGE SCALE GENOMIC DNA]</scope>
    <source>
        <strain evidence="2 3">ALL</strain>
    </source>
</reference>
<sequence length="397" mass="42144">MRTPKSSPSHTVMSFRSQDVVTTKESTSPVHQPLSDMRTPKASSPAHTATNLRSQGLDTGKEATSPARQPLSDMRTGPEASFMATGLEATSPARQPLSYMRTPKGSPTHSLHSQGLVTGKEACSPARQPLSDMRTPPRKPTEATSPTVKSSRSDLLQTGIEASSPARTARGFRSQEVIVLAGNEPTTGVFTAVSPLHAARSCEALATAKELVEIAKGEDNETTAVEMTSPVHTALSIISEATATDRDFTVSSGYDAFSDHDEPTLDVDTAREINSGIDRQAILRTMGYTVPSQLDTNVLQPRENASSTEVAAAGLAKTPDDFDAKISAYSLVAPDQFEDLKPRDNASSTEVAAAGLAKTPEAFDAKVSSYVQSLGKQPSEFSLESACPSQESSQFDI</sequence>
<reference evidence="2 3" key="1">
    <citation type="journal article" date="2015" name="Genome Biol.">
        <title>Comparative genomics of Steinernema reveals deeply conserved gene regulatory networks.</title>
        <authorList>
            <person name="Dillman A.R."/>
            <person name="Macchietto M."/>
            <person name="Porter C.F."/>
            <person name="Rogers A."/>
            <person name="Williams B."/>
            <person name="Antoshechkin I."/>
            <person name="Lee M.M."/>
            <person name="Goodwin Z."/>
            <person name="Lu X."/>
            <person name="Lewis E.E."/>
            <person name="Goodrich-Blair H."/>
            <person name="Stock S.P."/>
            <person name="Adams B.J."/>
            <person name="Sternberg P.W."/>
            <person name="Mortazavi A."/>
        </authorList>
    </citation>
    <scope>NUCLEOTIDE SEQUENCE [LARGE SCALE GENOMIC DNA]</scope>
    <source>
        <strain evidence="2 3">ALL</strain>
    </source>
</reference>
<organism evidence="2 3">
    <name type="scientific">Steinernema carpocapsae</name>
    <name type="common">Entomopathogenic nematode</name>
    <dbReference type="NCBI Taxonomy" id="34508"/>
    <lineage>
        <taxon>Eukaryota</taxon>
        <taxon>Metazoa</taxon>
        <taxon>Ecdysozoa</taxon>
        <taxon>Nematoda</taxon>
        <taxon>Chromadorea</taxon>
        <taxon>Rhabditida</taxon>
        <taxon>Tylenchina</taxon>
        <taxon>Panagrolaimomorpha</taxon>
        <taxon>Strongyloidoidea</taxon>
        <taxon>Steinernematidae</taxon>
        <taxon>Steinernema</taxon>
    </lineage>
</organism>
<comment type="caution">
    <text evidence="2">The sequence shown here is derived from an EMBL/GenBank/DDBJ whole genome shotgun (WGS) entry which is preliminary data.</text>
</comment>
<protein>
    <submittedName>
        <fullName evidence="2">Uncharacterized protein</fullName>
    </submittedName>
</protein>
<feature type="region of interest" description="Disordered" evidence="1">
    <location>
        <begin position="1"/>
        <end position="169"/>
    </location>
</feature>
<dbReference type="EMBL" id="AZBU02000002">
    <property type="protein sequence ID" value="TKR95580.1"/>
    <property type="molecule type" value="Genomic_DNA"/>
</dbReference>
<dbReference type="Proteomes" id="UP000298663">
    <property type="component" value="Unassembled WGS sequence"/>
</dbReference>
<feature type="region of interest" description="Disordered" evidence="1">
    <location>
        <begin position="376"/>
        <end position="397"/>
    </location>
</feature>
<gene>
    <name evidence="2" type="ORF">L596_009727</name>
</gene>
<accession>A0A4U5PGI1</accession>